<feature type="domain" description="DprA winged helix" evidence="4">
    <location>
        <begin position="396"/>
        <end position="451"/>
    </location>
</feature>
<dbReference type="GO" id="GO:0009294">
    <property type="term" value="P:DNA-mediated transformation"/>
    <property type="evidence" value="ECO:0007669"/>
    <property type="project" value="InterPro"/>
</dbReference>
<organism evidence="5 6">
    <name type="scientific">Candidatus Colimorpha enterica</name>
    <dbReference type="NCBI Taxonomy" id="3083063"/>
    <lineage>
        <taxon>Bacteria</taxon>
        <taxon>Pseudomonadati</taxon>
        <taxon>Bacteroidota</taxon>
        <taxon>Bacteroidia</taxon>
        <taxon>Bacteroidales</taxon>
        <taxon>Candidatus Colimorpha</taxon>
    </lineage>
</organism>
<feature type="compositionally biased region" description="Basic and acidic residues" evidence="2">
    <location>
        <begin position="331"/>
        <end position="345"/>
    </location>
</feature>
<dbReference type="InterPro" id="IPR036390">
    <property type="entry name" value="WH_DNA-bd_sf"/>
</dbReference>
<dbReference type="Gene3D" id="1.10.10.10">
    <property type="entry name" value="Winged helix-like DNA-binding domain superfamily/Winged helix DNA-binding domain"/>
    <property type="match status" value="1"/>
</dbReference>
<reference evidence="5 6" key="1">
    <citation type="submission" date="2022-03" db="EMBL/GenBank/DDBJ databases">
        <title>Metagenome-assembled genomes from swine fecal metagenomes.</title>
        <authorList>
            <person name="Holman D.B."/>
            <person name="Kommadath A."/>
        </authorList>
    </citation>
    <scope>NUCLEOTIDE SEQUENCE [LARGE SCALE GENOMIC DNA]</scope>
    <source>
        <strain evidence="5">SUG147</strain>
    </source>
</reference>
<evidence type="ECO:0000256" key="2">
    <source>
        <dbReference type="SAM" id="MobiDB-lite"/>
    </source>
</evidence>
<dbReference type="Gene3D" id="3.40.50.450">
    <property type="match status" value="1"/>
</dbReference>
<name>A0AAE3FH59_9BACT</name>
<dbReference type="PANTHER" id="PTHR43022:SF1">
    <property type="entry name" value="PROTEIN SMF"/>
    <property type="match status" value="1"/>
</dbReference>
<comment type="similarity">
    <text evidence="1">Belongs to the DprA/Smf family.</text>
</comment>
<dbReference type="NCBIfam" id="TIGR00732">
    <property type="entry name" value="dprA"/>
    <property type="match status" value="1"/>
</dbReference>
<dbReference type="Pfam" id="PF02481">
    <property type="entry name" value="DNA_processg_A"/>
    <property type="match status" value="1"/>
</dbReference>
<evidence type="ECO:0000259" key="3">
    <source>
        <dbReference type="Pfam" id="PF02481"/>
    </source>
</evidence>
<dbReference type="SUPFAM" id="SSF46785">
    <property type="entry name" value="Winged helix' DNA-binding domain"/>
    <property type="match status" value="1"/>
</dbReference>
<accession>A0AAE3FH59</accession>
<dbReference type="PANTHER" id="PTHR43022">
    <property type="entry name" value="PROTEIN SMF"/>
    <property type="match status" value="1"/>
</dbReference>
<feature type="region of interest" description="Disordered" evidence="2">
    <location>
        <begin position="331"/>
        <end position="400"/>
    </location>
</feature>
<feature type="domain" description="Smf/DprA SLOG" evidence="3">
    <location>
        <begin position="81"/>
        <end position="290"/>
    </location>
</feature>
<dbReference type="InterPro" id="IPR041614">
    <property type="entry name" value="DprA_WH"/>
</dbReference>
<protein>
    <submittedName>
        <fullName evidence="5">DNA-processing protein DprA</fullName>
    </submittedName>
</protein>
<dbReference type="InterPro" id="IPR057666">
    <property type="entry name" value="DrpA_SLOG"/>
</dbReference>
<evidence type="ECO:0000256" key="1">
    <source>
        <dbReference type="ARBA" id="ARBA00006525"/>
    </source>
</evidence>
<dbReference type="Pfam" id="PF17782">
    <property type="entry name" value="WHD_DprA"/>
    <property type="match status" value="1"/>
</dbReference>
<dbReference type="EMBL" id="JALEMU010000062">
    <property type="protein sequence ID" value="MCI5755420.1"/>
    <property type="molecule type" value="Genomic_DNA"/>
</dbReference>
<dbReference type="InterPro" id="IPR036388">
    <property type="entry name" value="WH-like_DNA-bd_sf"/>
</dbReference>
<dbReference type="Proteomes" id="UP001139365">
    <property type="component" value="Unassembled WGS sequence"/>
</dbReference>
<proteinExistence type="inferred from homology"/>
<dbReference type="AlphaFoldDB" id="A0AAE3FH59"/>
<evidence type="ECO:0000313" key="6">
    <source>
        <dbReference type="Proteomes" id="UP001139365"/>
    </source>
</evidence>
<dbReference type="SUPFAM" id="SSF102405">
    <property type="entry name" value="MCP/YpsA-like"/>
    <property type="match status" value="1"/>
</dbReference>
<sequence>MPEDYGILWVWLSIACGAGSRSADLLLDNFGSSIRDIYEAGEEDYRQIPELPRRTAEKLCGKSLRAAQEVVAFCRNEGVGIITPDSPLYPARLGRIMNRPLVLYYRGILRDLEPEVCIAEVGTRDMSEYGSHSAYSVAYDLAKAGAVVVSGMAKGIDGMAHRGALDAGGYTVAVLGNGIDRAYPSEHIGLMNEITGNGIVLTEFRPFTAPAGHNFPLRNRIISGLSQGTVVIEAPVSSGALITAKYAEEQGRDVFALPGKVGEYNSSGTNRLIRDGAKIITRAADILLEYQPLYGNKINLNNIPSIKAQAVRSPVSLKAASPIPGFSGKAIKEKAARDAAKRSEETMISGAEPNDCRSAGEEPAAPGTKSPETGRIPVREPVGNAPDAAGSGTGIPSDLPEEQKRILSVIYEKKQATSDDIVRETGLPVGEVLAALTMLELTDMITALPGGAYSR</sequence>
<gene>
    <name evidence="5" type="primary">dprA</name>
    <name evidence="5" type="ORF">MR241_03910</name>
</gene>
<dbReference type="InterPro" id="IPR003488">
    <property type="entry name" value="DprA"/>
</dbReference>
<comment type="caution">
    <text evidence="5">The sequence shown here is derived from an EMBL/GenBank/DDBJ whole genome shotgun (WGS) entry which is preliminary data.</text>
</comment>
<evidence type="ECO:0000259" key="4">
    <source>
        <dbReference type="Pfam" id="PF17782"/>
    </source>
</evidence>
<evidence type="ECO:0000313" key="5">
    <source>
        <dbReference type="EMBL" id="MCI5755420.1"/>
    </source>
</evidence>